<accession>A0ABV9YNL4</accession>
<gene>
    <name evidence="1" type="ORF">ACFPBZ_20000</name>
</gene>
<dbReference type="RefSeq" id="WP_378037859.1">
    <property type="nucleotide sequence ID" value="NZ_JBHSIV010000024.1"/>
</dbReference>
<keyword evidence="2" id="KW-1185">Reference proteome</keyword>
<protein>
    <submittedName>
        <fullName evidence="1">Uncharacterized protein</fullName>
    </submittedName>
</protein>
<dbReference type="EMBL" id="JBHSIV010000024">
    <property type="protein sequence ID" value="MFC5064515.1"/>
    <property type="molecule type" value="Genomic_DNA"/>
</dbReference>
<proteinExistence type="predicted"/>
<organism evidence="1 2">
    <name type="scientific">Actinomycetospora atypica</name>
    <dbReference type="NCBI Taxonomy" id="1290095"/>
    <lineage>
        <taxon>Bacteria</taxon>
        <taxon>Bacillati</taxon>
        <taxon>Actinomycetota</taxon>
        <taxon>Actinomycetes</taxon>
        <taxon>Pseudonocardiales</taxon>
        <taxon>Pseudonocardiaceae</taxon>
        <taxon>Actinomycetospora</taxon>
    </lineage>
</organism>
<name>A0ABV9YNL4_9PSEU</name>
<sequence length="136" mass="14316">MTMSPTSLPPLLTDDDVLERVASLLGPATKDRCLWLLLVDGDRKQTPVLMPIEDTPPRPDPRMVDGLVRVLGQVADALVTSAGAGSAVFVLERTGHGTVTTADAAWGEALRAVCESSGLGLLGVFTSTVDGVHRVR</sequence>
<dbReference type="Proteomes" id="UP001595947">
    <property type="component" value="Unassembled WGS sequence"/>
</dbReference>
<comment type="caution">
    <text evidence="1">The sequence shown here is derived from an EMBL/GenBank/DDBJ whole genome shotgun (WGS) entry which is preliminary data.</text>
</comment>
<reference evidence="2" key="1">
    <citation type="journal article" date="2019" name="Int. J. Syst. Evol. Microbiol.">
        <title>The Global Catalogue of Microorganisms (GCM) 10K type strain sequencing project: providing services to taxonomists for standard genome sequencing and annotation.</title>
        <authorList>
            <consortium name="The Broad Institute Genomics Platform"/>
            <consortium name="The Broad Institute Genome Sequencing Center for Infectious Disease"/>
            <person name="Wu L."/>
            <person name="Ma J."/>
        </authorList>
    </citation>
    <scope>NUCLEOTIDE SEQUENCE [LARGE SCALE GENOMIC DNA]</scope>
    <source>
        <strain evidence="2">CGMCC 4.7093</strain>
    </source>
</reference>
<evidence type="ECO:0000313" key="2">
    <source>
        <dbReference type="Proteomes" id="UP001595947"/>
    </source>
</evidence>
<evidence type="ECO:0000313" key="1">
    <source>
        <dbReference type="EMBL" id="MFC5064515.1"/>
    </source>
</evidence>